<dbReference type="AlphaFoldDB" id="X1KV23"/>
<proteinExistence type="predicted"/>
<accession>X1KV23</accession>
<evidence type="ECO:0000313" key="2">
    <source>
        <dbReference type="EMBL" id="GAH93999.1"/>
    </source>
</evidence>
<feature type="domain" description="SAP" evidence="1">
    <location>
        <begin position="72"/>
        <end position="106"/>
    </location>
</feature>
<dbReference type="SMART" id="SM00513">
    <property type="entry name" value="SAP"/>
    <property type="match status" value="1"/>
</dbReference>
<dbReference type="Pfam" id="PF02037">
    <property type="entry name" value="SAP"/>
    <property type="match status" value="1"/>
</dbReference>
<dbReference type="SUPFAM" id="SSF68906">
    <property type="entry name" value="SAP domain"/>
    <property type="match status" value="1"/>
</dbReference>
<name>X1KV23_9ZZZZ</name>
<dbReference type="EMBL" id="BARV01001260">
    <property type="protein sequence ID" value="GAH93999.1"/>
    <property type="molecule type" value="Genomic_DNA"/>
</dbReference>
<sequence>MTEISRKKLTVEQLGALWNTMTPIEREHLGVEAKLSIESRGERWMGLWSEEKRAIRRAYEKELVPKVGMENLFWLTIPELQAECRKRGLLDSGSKAELVQRLKGFVKPPREMQEMLIFLTTAISKESTESKLRQRFGDVAFDEAYSQGFITRTPQPSPSKRVVSITLKGREWITL</sequence>
<comment type="caution">
    <text evidence="2">The sequence shown here is derived from an EMBL/GenBank/DDBJ whole genome shotgun (WGS) entry which is preliminary data.</text>
</comment>
<organism evidence="2">
    <name type="scientific">marine sediment metagenome</name>
    <dbReference type="NCBI Taxonomy" id="412755"/>
    <lineage>
        <taxon>unclassified sequences</taxon>
        <taxon>metagenomes</taxon>
        <taxon>ecological metagenomes</taxon>
    </lineage>
</organism>
<gene>
    <name evidence="2" type="ORF">S06H3_03766</name>
</gene>
<evidence type="ECO:0000259" key="1">
    <source>
        <dbReference type="PROSITE" id="PS50800"/>
    </source>
</evidence>
<dbReference type="Gene3D" id="1.10.720.30">
    <property type="entry name" value="SAP domain"/>
    <property type="match status" value="1"/>
</dbReference>
<dbReference type="InterPro" id="IPR036361">
    <property type="entry name" value="SAP_dom_sf"/>
</dbReference>
<dbReference type="PROSITE" id="PS50800">
    <property type="entry name" value="SAP"/>
    <property type="match status" value="1"/>
</dbReference>
<dbReference type="InterPro" id="IPR003034">
    <property type="entry name" value="SAP_dom"/>
</dbReference>
<reference evidence="2" key="1">
    <citation type="journal article" date="2014" name="Front. Microbiol.">
        <title>High frequency of phylogenetically diverse reductive dehalogenase-homologous genes in deep subseafloor sedimentary metagenomes.</title>
        <authorList>
            <person name="Kawai M."/>
            <person name="Futagami T."/>
            <person name="Toyoda A."/>
            <person name="Takaki Y."/>
            <person name="Nishi S."/>
            <person name="Hori S."/>
            <person name="Arai W."/>
            <person name="Tsubouchi T."/>
            <person name="Morono Y."/>
            <person name="Uchiyama I."/>
            <person name="Ito T."/>
            <person name="Fujiyama A."/>
            <person name="Inagaki F."/>
            <person name="Takami H."/>
        </authorList>
    </citation>
    <scope>NUCLEOTIDE SEQUENCE</scope>
    <source>
        <strain evidence="2">Expedition CK06-06</strain>
    </source>
</reference>
<protein>
    <recommendedName>
        <fullName evidence="1">SAP domain-containing protein</fullName>
    </recommendedName>
</protein>